<comment type="caution">
    <text evidence="2">The sequence shown here is derived from an EMBL/GenBank/DDBJ whole genome shotgun (WGS) entry which is preliminary data.</text>
</comment>
<sequence length="1041" mass="118911">MSLSLAENVIVVGADNRPPMLDKTNYSSWASRMLLYIKGKEHGKLLVDSALNGPFQYGTMVEPRNETTLATIRARTYTDLTDEEKIRSELSLQERESKLYDNFDTFSSMPGETVHSIGMHTIGMTIHSYYMRFAQLICDMHTIDVKLAKDMHTTNFDHLYAHLTQHEAHANEVRLSRQRYPDQITLVANSPTCLNTNQYYPQLSSATQQYYSPPAPQHSYDALIVQNHNSGLVIPSFNPSDDPIANLNKLMEFVTTEFGPHFPQTNKQLRTSSNPRNHATIQYRRVTVQTVQGRQTHGYANNEARNTTTNQGVNRQGAASQARVVKCYNSAFQTDDLDAFDSDCDDIPSAKAVLMANLSSYDSDVLSEVPSHDTNIENDISYQSVKENQCSEQPSFDNDTEVDITSDNNIISYEQYLQETKTPVVQSTSSSAQQDALLMSVIKEMSSQVAKCNKVQQENIVVNKTLTAELKRYKEQAKLFEQRQKFDLNDIEKYIDGQLRHVIIDRNAKVADFEKQIHSLKLQLNATVESHKTLSTTVECLKKESKQTKDKYLDEVIDLQKKNKALDKWFTKWVSPRKQCISRRKVPALYDGNTIVKTHVALSVTDSEETLELAEESRLKMLAKQNDPSLKEKKVNIAPIDYVALNKLFEHFVKHFVPHKQLYVEQAFWLPILQPVSVKTPVPSELVLEKEIPCELPTISLGVEHIKEAFEKDVKPFAQTLKEYFCMFEHGLNKELKEMKAIFTQMETKVANCSVDKKYFEIEKKELSLDNDRLLEHIICQDVMNIVMHAYDHYDNVLHANNNSLDHDNSALDLLKHENDHLMGLLISQDLVHTAVNSLVAINDYKAMQHSFIDEYNETLVLKAELAKKNDMIENKESFQNNIPSHNQDTPAFKEFFIINELQAQLKAKNVSIEKLKEHIANIKGKNVAESVQNVQNSNVITSKVYKLDLQPLFPFVKHNRDAHVNYLKHTQENANTLCKIIEHARELRPLDSNLDSACKFVTHIQESLVYVNETCPSTKSVSNKLVAVTQINETRKVRFA</sequence>
<dbReference type="EMBL" id="BQNB010014030">
    <property type="protein sequence ID" value="GJT23149.1"/>
    <property type="molecule type" value="Genomic_DNA"/>
</dbReference>
<gene>
    <name evidence="2" type="ORF">Tco_0893086</name>
</gene>
<evidence type="ECO:0000313" key="3">
    <source>
        <dbReference type="Proteomes" id="UP001151760"/>
    </source>
</evidence>
<organism evidence="2 3">
    <name type="scientific">Tanacetum coccineum</name>
    <dbReference type="NCBI Taxonomy" id="301880"/>
    <lineage>
        <taxon>Eukaryota</taxon>
        <taxon>Viridiplantae</taxon>
        <taxon>Streptophyta</taxon>
        <taxon>Embryophyta</taxon>
        <taxon>Tracheophyta</taxon>
        <taxon>Spermatophyta</taxon>
        <taxon>Magnoliopsida</taxon>
        <taxon>eudicotyledons</taxon>
        <taxon>Gunneridae</taxon>
        <taxon>Pentapetalae</taxon>
        <taxon>asterids</taxon>
        <taxon>campanulids</taxon>
        <taxon>Asterales</taxon>
        <taxon>Asteraceae</taxon>
        <taxon>Asteroideae</taxon>
        <taxon>Anthemideae</taxon>
        <taxon>Anthemidinae</taxon>
        <taxon>Tanacetum</taxon>
    </lineage>
</organism>
<reference evidence="2" key="2">
    <citation type="submission" date="2022-01" db="EMBL/GenBank/DDBJ databases">
        <authorList>
            <person name="Yamashiro T."/>
            <person name="Shiraishi A."/>
            <person name="Satake H."/>
            <person name="Nakayama K."/>
        </authorList>
    </citation>
    <scope>NUCLEOTIDE SEQUENCE</scope>
</reference>
<dbReference type="Proteomes" id="UP001151760">
    <property type="component" value="Unassembled WGS sequence"/>
</dbReference>
<reference evidence="2" key="1">
    <citation type="journal article" date="2022" name="Int. J. Mol. Sci.">
        <title>Draft Genome of Tanacetum Coccineum: Genomic Comparison of Closely Related Tanacetum-Family Plants.</title>
        <authorList>
            <person name="Yamashiro T."/>
            <person name="Shiraishi A."/>
            <person name="Nakayama K."/>
            <person name="Satake H."/>
        </authorList>
    </citation>
    <scope>NUCLEOTIDE SEQUENCE</scope>
</reference>
<proteinExistence type="predicted"/>
<evidence type="ECO:0000256" key="1">
    <source>
        <dbReference type="SAM" id="MobiDB-lite"/>
    </source>
</evidence>
<protein>
    <recommendedName>
        <fullName evidence="4">Integrase, catalytic region, zinc finger, CCHC-type, peptidase aspartic, catalytic</fullName>
    </recommendedName>
</protein>
<accession>A0ABQ5C9B5</accession>
<keyword evidence="3" id="KW-1185">Reference proteome</keyword>
<evidence type="ECO:0008006" key="4">
    <source>
        <dbReference type="Google" id="ProtNLM"/>
    </source>
</evidence>
<evidence type="ECO:0000313" key="2">
    <source>
        <dbReference type="EMBL" id="GJT23149.1"/>
    </source>
</evidence>
<feature type="region of interest" description="Disordered" evidence="1">
    <location>
        <begin position="295"/>
        <end position="316"/>
    </location>
</feature>
<name>A0ABQ5C9B5_9ASTR</name>